<dbReference type="InterPro" id="IPR050834">
    <property type="entry name" value="Glycosyltransf_2"/>
</dbReference>
<organism evidence="5 6">
    <name type="scientific">Acetitomaculum ruminis DSM 5522</name>
    <dbReference type="NCBI Taxonomy" id="1120918"/>
    <lineage>
        <taxon>Bacteria</taxon>
        <taxon>Bacillati</taxon>
        <taxon>Bacillota</taxon>
        <taxon>Clostridia</taxon>
        <taxon>Lachnospirales</taxon>
        <taxon>Lachnospiraceae</taxon>
        <taxon>Acetitomaculum</taxon>
    </lineage>
</organism>
<evidence type="ECO:0000313" key="5">
    <source>
        <dbReference type="EMBL" id="SFA76655.1"/>
    </source>
</evidence>
<reference evidence="5 6" key="1">
    <citation type="submission" date="2016-10" db="EMBL/GenBank/DDBJ databases">
        <authorList>
            <person name="de Groot N.N."/>
        </authorList>
    </citation>
    <scope>NUCLEOTIDE SEQUENCE [LARGE SCALE GENOMIC DNA]</scope>
    <source>
        <strain evidence="5 6">DSM 5522</strain>
    </source>
</reference>
<dbReference type="Pfam" id="PF00535">
    <property type="entry name" value="Glycos_transf_2"/>
    <property type="match status" value="1"/>
</dbReference>
<dbReference type="SUPFAM" id="SSF53448">
    <property type="entry name" value="Nucleotide-diphospho-sugar transferases"/>
    <property type="match status" value="1"/>
</dbReference>
<dbReference type="Gene3D" id="3.90.550.10">
    <property type="entry name" value="Spore Coat Polysaccharide Biosynthesis Protein SpsA, Chain A"/>
    <property type="match status" value="1"/>
</dbReference>
<dbReference type="RefSeq" id="WP_092870023.1">
    <property type="nucleotide sequence ID" value="NZ_FOJY01000002.1"/>
</dbReference>
<evidence type="ECO:0000256" key="3">
    <source>
        <dbReference type="ARBA" id="ARBA00022679"/>
    </source>
</evidence>
<evidence type="ECO:0000259" key="4">
    <source>
        <dbReference type="Pfam" id="PF00535"/>
    </source>
</evidence>
<dbReference type="Proteomes" id="UP000198838">
    <property type="component" value="Unassembled WGS sequence"/>
</dbReference>
<dbReference type="PANTHER" id="PTHR43685">
    <property type="entry name" value="GLYCOSYLTRANSFERASE"/>
    <property type="match status" value="1"/>
</dbReference>
<gene>
    <name evidence="5" type="ORF">SAMN05216249_10253</name>
</gene>
<comment type="similarity">
    <text evidence="1">Belongs to the glycosyltransferase 2 family.</text>
</comment>
<name>A0A1I0VJT5_9FIRM</name>
<keyword evidence="2" id="KW-0328">Glycosyltransferase</keyword>
<dbReference type="OrthoDB" id="9815829at2"/>
<accession>A0A1I0VJT5</accession>
<feature type="domain" description="Glycosyltransferase 2-like" evidence="4">
    <location>
        <begin position="7"/>
        <end position="166"/>
    </location>
</feature>
<dbReference type="InterPro" id="IPR029044">
    <property type="entry name" value="Nucleotide-diphossugar_trans"/>
</dbReference>
<evidence type="ECO:0000256" key="2">
    <source>
        <dbReference type="ARBA" id="ARBA00022676"/>
    </source>
</evidence>
<proteinExistence type="inferred from homology"/>
<keyword evidence="3 5" id="KW-0808">Transferase</keyword>
<keyword evidence="6" id="KW-1185">Reference proteome</keyword>
<dbReference type="InterPro" id="IPR001173">
    <property type="entry name" value="Glyco_trans_2-like"/>
</dbReference>
<dbReference type="EMBL" id="FOJY01000002">
    <property type="protein sequence ID" value="SFA76655.1"/>
    <property type="molecule type" value="Genomic_DNA"/>
</dbReference>
<dbReference type="STRING" id="1120918.SAMN05216249_10253"/>
<dbReference type="PANTHER" id="PTHR43685:SF5">
    <property type="entry name" value="GLYCOSYLTRANSFERASE EPSE-RELATED"/>
    <property type="match status" value="1"/>
</dbReference>
<dbReference type="GO" id="GO:0016757">
    <property type="term" value="F:glycosyltransferase activity"/>
    <property type="evidence" value="ECO:0007669"/>
    <property type="project" value="UniProtKB-KW"/>
</dbReference>
<evidence type="ECO:0000313" key="6">
    <source>
        <dbReference type="Proteomes" id="UP000198838"/>
    </source>
</evidence>
<protein>
    <submittedName>
        <fullName evidence="5">Glycosyltransferase involved in cell wall bisynthesis</fullName>
    </submittedName>
</protein>
<dbReference type="AlphaFoldDB" id="A0A1I0VJT5"/>
<sequence length="302" mass="35955">MKKPLISVIMGVYNQFDEKELLDSVISILNQSFWDFEFIIWDDGSDKIAKDIIEKLPLMDERIIIAGKNENQGLAFSLNECIKLARGKYIARMDADDISLPNRLKKQYEFLEKHSEYAWCGTNCELFDEEGVWGLRLMSKEPYIKDYYKYSPFIHPSVMFRKELFEAGRGYLETKETLRCEDYEIFLHLTKKGLKGYNLEEILFRYRESRQSYKKRTINTRINEAKIRYRNFKELGILFPKGWFYVLRPVFAILLPSKIIEIIKRYQGISCKYNYEREYNLFSTEVNGLETAENIEKTIKQI</sequence>
<evidence type="ECO:0000256" key="1">
    <source>
        <dbReference type="ARBA" id="ARBA00006739"/>
    </source>
</evidence>